<evidence type="ECO:0000256" key="1">
    <source>
        <dbReference type="ARBA" id="ARBA00004508"/>
    </source>
</evidence>
<keyword evidence="9 14" id="KW-1133">Transmembrane helix</keyword>
<evidence type="ECO:0000256" key="9">
    <source>
        <dbReference type="ARBA" id="ARBA00022989"/>
    </source>
</evidence>
<evidence type="ECO:0000313" key="15">
    <source>
        <dbReference type="EMBL" id="KAK4776595.1"/>
    </source>
</evidence>
<dbReference type="PANTHER" id="PTHR32523:SF8">
    <property type="entry name" value="DOLICHOL KINASE"/>
    <property type="match status" value="1"/>
</dbReference>
<evidence type="ECO:0000313" key="16">
    <source>
        <dbReference type="Proteomes" id="UP001346149"/>
    </source>
</evidence>
<proteinExistence type="inferred from homology"/>
<comment type="subcellular location">
    <subcellularLocation>
        <location evidence="1">Plastid</location>
        <location evidence="1">Chloroplast membrane</location>
        <topology evidence="1">Multi-pass membrane protein</topology>
    </subcellularLocation>
</comment>
<organism evidence="15 16">
    <name type="scientific">Trapa natans</name>
    <name type="common">Water chestnut</name>
    <dbReference type="NCBI Taxonomy" id="22666"/>
    <lineage>
        <taxon>Eukaryota</taxon>
        <taxon>Viridiplantae</taxon>
        <taxon>Streptophyta</taxon>
        <taxon>Embryophyta</taxon>
        <taxon>Tracheophyta</taxon>
        <taxon>Spermatophyta</taxon>
        <taxon>Magnoliopsida</taxon>
        <taxon>eudicotyledons</taxon>
        <taxon>Gunneridae</taxon>
        <taxon>Pentapetalae</taxon>
        <taxon>rosids</taxon>
        <taxon>malvids</taxon>
        <taxon>Myrtales</taxon>
        <taxon>Lythraceae</taxon>
        <taxon>Trapa</taxon>
    </lineage>
</organism>
<evidence type="ECO:0000256" key="6">
    <source>
        <dbReference type="ARBA" id="ARBA00022692"/>
    </source>
</evidence>
<reference evidence="15 16" key="1">
    <citation type="journal article" date="2023" name="Hortic Res">
        <title>Pangenome of water caltrop reveals structural variations and asymmetric subgenome divergence after allopolyploidization.</title>
        <authorList>
            <person name="Zhang X."/>
            <person name="Chen Y."/>
            <person name="Wang L."/>
            <person name="Yuan Y."/>
            <person name="Fang M."/>
            <person name="Shi L."/>
            <person name="Lu R."/>
            <person name="Comes H.P."/>
            <person name="Ma Y."/>
            <person name="Chen Y."/>
            <person name="Huang G."/>
            <person name="Zhou Y."/>
            <person name="Zheng Z."/>
            <person name="Qiu Y."/>
        </authorList>
    </citation>
    <scope>NUCLEOTIDE SEQUENCE [LARGE SCALE GENOMIC DNA]</scope>
    <source>
        <strain evidence="15">F231</strain>
    </source>
</reference>
<evidence type="ECO:0000256" key="10">
    <source>
        <dbReference type="ARBA" id="ARBA00023136"/>
    </source>
</evidence>
<keyword evidence="5" id="KW-0808">Transferase</keyword>
<evidence type="ECO:0000256" key="14">
    <source>
        <dbReference type="SAM" id="Phobius"/>
    </source>
</evidence>
<evidence type="ECO:0000256" key="4">
    <source>
        <dbReference type="ARBA" id="ARBA00022640"/>
    </source>
</evidence>
<keyword evidence="4" id="KW-0934">Plastid</keyword>
<evidence type="ECO:0000256" key="7">
    <source>
        <dbReference type="ARBA" id="ARBA00022777"/>
    </source>
</evidence>
<evidence type="ECO:0000256" key="2">
    <source>
        <dbReference type="ARBA" id="ARBA00010794"/>
    </source>
</evidence>
<sequence length="244" mass="27180">MRISKPCAIRRRTTPLLVGAVNMCDCMCYIHHVSNYARELEQKVGPHLVRADLHGLMANIQSSNSAEARYFASLVPLLNCLRLVLNGFSLTTDKGLVKSVTREGNPKELLRGPLYYILMLIMCVVIFWRNSPTGVIMVAMMCGGDGIADIIGRRFGAQKLPYNQHKSWAGSCSMFLFGFLVSIGMLFYFSYLGYFQLDLTETVQRVALVAFVATVMESLPTKVIDDNISVPLISMLTALLTFGY</sequence>
<dbReference type="InterPro" id="IPR039606">
    <property type="entry name" value="Phytol/farnesol_kinase"/>
</dbReference>
<name>A0AAN7L0R5_TRANT</name>
<dbReference type="Proteomes" id="UP001346149">
    <property type="component" value="Unassembled WGS sequence"/>
</dbReference>
<dbReference type="EC" id="2.7.1.182" evidence="12"/>
<dbReference type="EMBL" id="JAXQNO010000018">
    <property type="protein sequence ID" value="KAK4776595.1"/>
    <property type="molecule type" value="Genomic_DNA"/>
</dbReference>
<keyword evidence="8" id="KW-0809">Transit peptide</keyword>
<comment type="pathway">
    <text evidence="11">Cofactor biosynthesis; tocopherol biosynthesis.</text>
</comment>
<dbReference type="GO" id="GO:0010189">
    <property type="term" value="P:vitamin E biosynthetic process"/>
    <property type="evidence" value="ECO:0007669"/>
    <property type="project" value="TreeGrafter"/>
</dbReference>
<keyword evidence="6 14" id="KW-0812">Transmembrane</keyword>
<evidence type="ECO:0000256" key="3">
    <source>
        <dbReference type="ARBA" id="ARBA00022528"/>
    </source>
</evidence>
<keyword evidence="10 14" id="KW-0472">Membrane</keyword>
<dbReference type="GO" id="GO:0010276">
    <property type="term" value="F:phytol kinase activity"/>
    <property type="evidence" value="ECO:0007669"/>
    <property type="project" value="UniProtKB-EC"/>
</dbReference>
<evidence type="ECO:0000256" key="12">
    <source>
        <dbReference type="ARBA" id="ARBA00039024"/>
    </source>
</evidence>
<evidence type="ECO:0000256" key="8">
    <source>
        <dbReference type="ARBA" id="ARBA00022946"/>
    </source>
</evidence>
<accession>A0AAN7L0R5</accession>
<gene>
    <name evidence="15" type="ORF">SAY86_005283</name>
</gene>
<keyword evidence="3" id="KW-0150">Chloroplast</keyword>
<evidence type="ECO:0000256" key="13">
    <source>
        <dbReference type="ARBA" id="ARBA00048889"/>
    </source>
</evidence>
<comment type="caution">
    <text evidence="15">The sequence shown here is derived from an EMBL/GenBank/DDBJ whole genome shotgun (WGS) entry which is preliminary data.</text>
</comment>
<feature type="transmembrane region" description="Helical" evidence="14">
    <location>
        <begin position="173"/>
        <end position="194"/>
    </location>
</feature>
<dbReference type="PANTHER" id="PTHR32523">
    <property type="entry name" value="PHYTOL KINASE 1, CHLOROPLASTIC"/>
    <property type="match status" value="1"/>
</dbReference>
<evidence type="ECO:0000256" key="5">
    <source>
        <dbReference type="ARBA" id="ARBA00022679"/>
    </source>
</evidence>
<keyword evidence="7" id="KW-0418">Kinase</keyword>
<keyword evidence="16" id="KW-1185">Reference proteome</keyword>
<comment type="similarity">
    <text evidence="2">Belongs to the polyprenol kinase family.</text>
</comment>
<dbReference type="AlphaFoldDB" id="A0AAN7L0R5"/>
<evidence type="ECO:0000256" key="11">
    <source>
        <dbReference type="ARBA" id="ARBA00024015"/>
    </source>
</evidence>
<feature type="transmembrane region" description="Helical" evidence="14">
    <location>
        <begin position="109"/>
        <end position="128"/>
    </location>
</feature>
<dbReference type="GO" id="GO:0031969">
    <property type="term" value="C:chloroplast membrane"/>
    <property type="evidence" value="ECO:0007669"/>
    <property type="project" value="UniProtKB-SubCell"/>
</dbReference>
<protein>
    <recommendedName>
        <fullName evidence="12">phytol kinase</fullName>
        <ecNumber evidence="12">2.7.1.182</ecNumber>
    </recommendedName>
</protein>
<comment type="catalytic activity">
    <reaction evidence="13">
        <text>phytol + CTP = phytyl phosphate + CDP + H(+)</text>
        <dbReference type="Rhea" id="RHEA:38055"/>
        <dbReference type="ChEBI" id="CHEBI:15378"/>
        <dbReference type="ChEBI" id="CHEBI:17327"/>
        <dbReference type="ChEBI" id="CHEBI:37563"/>
        <dbReference type="ChEBI" id="CHEBI:58069"/>
        <dbReference type="ChEBI" id="CHEBI:75483"/>
        <dbReference type="EC" id="2.7.1.182"/>
    </reaction>
</comment>